<protein>
    <submittedName>
        <fullName evidence="3">Transposase</fullName>
    </submittedName>
</protein>
<feature type="domain" description="HTH-like" evidence="2">
    <location>
        <begin position="14"/>
        <end position="41"/>
    </location>
</feature>
<evidence type="ECO:0000259" key="2">
    <source>
        <dbReference type="Pfam" id="PF13276"/>
    </source>
</evidence>
<evidence type="ECO:0000313" key="4">
    <source>
        <dbReference type="Proteomes" id="UP000471364"/>
    </source>
</evidence>
<dbReference type="RefSeq" id="WP_151016399.1">
    <property type="nucleotide sequence ID" value="NZ_WAAR01000421.1"/>
</dbReference>
<dbReference type="Proteomes" id="UP000471364">
    <property type="component" value="Unassembled WGS sequence"/>
</dbReference>
<dbReference type="Pfam" id="PF13276">
    <property type="entry name" value="HTH_21"/>
    <property type="match status" value="1"/>
</dbReference>
<feature type="region of interest" description="Disordered" evidence="1">
    <location>
        <begin position="1"/>
        <end position="27"/>
    </location>
</feature>
<feature type="non-terminal residue" evidence="3">
    <location>
        <position position="1"/>
    </location>
</feature>
<organism evidence="3 4">
    <name type="scientific">Micromonospora aurantiaca</name>
    <name type="common">nom. illeg.</name>
    <dbReference type="NCBI Taxonomy" id="47850"/>
    <lineage>
        <taxon>Bacteria</taxon>
        <taxon>Bacillati</taxon>
        <taxon>Actinomycetota</taxon>
        <taxon>Actinomycetes</taxon>
        <taxon>Micromonosporales</taxon>
        <taxon>Micromonosporaceae</taxon>
        <taxon>Micromonospora</taxon>
    </lineage>
</organism>
<evidence type="ECO:0000313" key="3">
    <source>
        <dbReference type="EMBL" id="KAB1090884.1"/>
    </source>
</evidence>
<reference evidence="3 4" key="1">
    <citation type="submission" date="2019-09" db="EMBL/GenBank/DDBJ databases">
        <title>High taxonomic diversity of Micromonospora strains isolated from Medicago sativa nodules in different geographical locations.</title>
        <authorList>
            <person name="Martinez-Hidalgo P."/>
            <person name="Flores-Felix J.D."/>
            <person name="Velazquez E."/>
            <person name="Brau L."/>
            <person name="Trujillo M.E."/>
            <person name="Martinez-Molina E."/>
        </authorList>
    </citation>
    <scope>NUCLEOTIDE SEQUENCE [LARGE SCALE GENOMIC DNA]</scope>
    <source>
        <strain evidence="3 4">ALFB5</strain>
    </source>
</reference>
<evidence type="ECO:0000256" key="1">
    <source>
        <dbReference type="SAM" id="MobiDB-lite"/>
    </source>
</evidence>
<dbReference type="EMBL" id="WAAR01000421">
    <property type="protein sequence ID" value="KAB1090884.1"/>
    <property type="molecule type" value="Genomic_DNA"/>
</dbReference>
<accession>A0ABQ6U5G2</accession>
<dbReference type="InterPro" id="IPR025948">
    <property type="entry name" value="HTH-like_dom"/>
</dbReference>
<proteinExistence type="predicted"/>
<sequence>STCDPRPTRSFTPHAELRLGTGVGSGRKRVARLMRQAGLQGF</sequence>
<name>A0ABQ6U5G2_9ACTN</name>
<gene>
    <name evidence="3" type="ORF">F6X54_34465</name>
</gene>
<keyword evidence="4" id="KW-1185">Reference proteome</keyword>
<comment type="caution">
    <text evidence="3">The sequence shown here is derived from an EMBL/GenBank/DDBJ whole genome shotgun (WGS) entry which is preliminary data.</text>
</comment>